<dbReference type="Proteomes" id="UP000062160">
    <property type="component" value="Unassembled WGS sequence"/>
</dbReference>
<keyword evidence="3" id="KW-1185">Reference proteome</keyword>
<dbReference type="STRING" id="224999.GCA_001485475_01273"/>
<sequence>MNFAAGLFEDFAEITPLTWVVLLAIVAFVIIISMIGKHAKFDTRAMVYGGLCVAVAFILSYIRLYRWPQGGSITLASPLPIFIYAYIFGPAAGFIAGTTYGLLQLVQDPYILHPFQVFLDYILAFAAWGIAGFFRKNLILGIIAGGLGQIFSSFLSGVIFFASFAPEGMSPILYSIAVNGTVLGTNILICVLVAMIPQIRNTIESLKRQVIKSE</sequence>
<dbReference type="OrthoDB" id="9795813at2"/>
<keyword evidence="1" id="KW-1133">Transmembrane helix</keyword>
<keyword evidence="1" id="KW-0472">Membrane</keyword>
<evidence type="ECO:0000313" key="3">
    <source>
        <dbReference type="Proteomes" id="UP000062160"/>
    </source>
</evidence>
<dbReference type="InterPro" id="IPR012651">
    <property type="entry name" value="Thia_Transptr_ThiT"/>
</dbReference>
<name>A0A0U9HF00_9FIRM</name>
<protein>
    <submittedName>
        <fullName evidence="2">Thiamine transporter</fullName>
    </submittedName>
</protein>
<feature type="transmembrane region" description="Helical" evidence="1">
    <location>
        <begin position="17"/>
        <end position="36"/>
    </location>
</feature>
<reference evidence="2" key="1">
    <citation type="journal article" date="2016" name="Genome Announc.">
        <title>Draft Genome Sequence of the Syntrophic Lactate-Degrading Bacterium Tepidanaerobacter syntrophicus JLT.</title>
        <authorList>
            <person name="Matsuura N."/>
            <person name="Ohashi A."/>
            <person name="Tourlousse D.M."/>
            <person name="Sekiguchi Y."/>
        </authorList>
    </citation>
    <scope>NUCLEOTIDE SEQUENCE [LARGE SCALE GENOMIC DNA]</scope>
    <source>
        <strain evidence="2">JL</strain>
    </source>
</reference>
<organism evidence="2">
    <name type="scientific">Tepidanaerobacter syntrophicus</name>
    <dbReference type="NCBI Taxonomy" id="224999"/>
    <lineage>
        <taxon>Bacteria</taxon>
        <taxon>Bacillati</taxon>
        <taxon>Bacillota</taxon>
        <taxon>Clostridia</taxon>
        <taxon>Thermosediminibacterales</taxon>
        <taxon>Tepidanaerobacteraceae</taxon>
        <taxon>Tepidanaerobacter</taxon>
    </lineage>
</organism>
<dbReference type="AlphaFoldDB" id="A0A0U9HF00"/>
<feature type="transmembrane region" description="Helical" evidence="1">
    <location>
        <begin position="82"/>
        <end position="103"/>
    </location>
</feature>
<feature type="transmembrane region" description="Helical" evidence="1">
    <location>
        <begin position="45"/>
        <end position="62"/>
    </location>
</feature>
<feature type="transmembrane region" description="Helical" evidence="1">
    <location>
        <begin position="115"/>
        <end position="134"/>
    </location>
</feature>
<proteinExistence type="predicted"/>
<feature type="transmembrane region" description="Helical" evidence="1">
    <location>
        <begin position="140"/>
        <end position="165"/>
    </location>
</feature>
<dbReference type="EMBL" id="DF977001">
    <property type="protein sequence ID" value="GAQ25258.1"/>
    <property type="molecule type" value="Genomic_DNA"/>
</dbReference>
<keyword evidence="1" id="KW-0812">Transmembrane</keyword>
<gene>
    <name evidence="2" type="ORF">TSYNT_7276</name>
</gene>
<accession>A0A0U9HF00</accession>
<evidence type="ECO:0000256" key="1">
    <source>
        <dbReference type="SAM" id="Phobius"/>
    </source>
</evidence>
<dbReference type="NCBIfam" id="TIGR02357">
    <property type="entry name" value="ECF_ThiT_YuaJ"/>
    <property type="match status" value="1"/>
</dbReference>
<dbReference type="GO" id="GO:0015234">
    <property type="term" value="F:thiamine transmembrane transporter activity"/>
    <property type="evidence" value="ECO:0007669"/>
    <property type="project" value="InterPro"/>
</dbReference>
<feature type="transmembrane region" description="Helical" evidence="1">
    <location>
        <begin position="172"/>
        <end position="196"/>
    </location>
</feature>
<dbReference type="GO" id="GO:0005886">
    <property type="term" value="C:plasma membrane"/>
    <property type="evidence" value="ECO:0007669"/>
    <property type="project" value="InterPro"/>
</dbReference>
<evidence type="ECO:0000313" key="2">
    <source>
        <dbReference type="EMBL" id="GAQ25258.1"/>
    </source>
</evidence>
<dbReference type="Pfam" id="PF09515">
    <property type="entry name" value="Thia_YuaJ"/>
    <property type="match status" value="1"/>
</dbReference>
<dbReference type="Gene3D" id="1.10.1760.20">
    <property type="match status" value="1"/>
</dbReference>
<dbReference type="RefSeq" id="WP_059032658.1">
    <property type="nucleotide sequence ID" value="NZ_BSDN01000002.1"/>
</dbReference>